<comment type="caution">
    <text evidence="1">The sequence shown here is derived from an EMBL/GenBank/DDBJ whole genome shotgun (WGS) entry which is preliminary data.</text>
</comment>
<evidence type="ECO:0000313" key="2">
    <source>
        <dbReference type="Proteomes" id="UP001549207"/>
    </source>
</evidence>
<protein>
    <submittedName>
        <fullName evidence="1">MFS family permease</fullName>
    </submittedName>
</protein>
<name>A0ACC6TL08_9MICC</name>
<dbReference type="EMBL" id="JBEPNJ010000024">
    <property type="protein sequence ID" value="MET3774245.1"/>
    <property type="molecule type" value="Genomic_DNA"/>
</dbReference>
<evidence type="ECO:0000313" key="1">
    <source>
        <dbReference type="EMBL" id="MET3774245.1"/>
    </source>
</evidence>
<dbReference type="Proteomes" id="UP001549207">
    <property type="component" value="Unassembled WGS sequence"/>
</dbReference>
<accession>A0ACC6TL08</accession>
<reference evidence="1" key="1">
    <citation type="submission" date="2024-06" db="EMBL/GenBank/DDBJ databases">
        <title>Genomic Encyclopedia of Type Strains, Phase IV (KMG-IV): sequencing the most valuable type-strain genomes for metagenomic binning, comparative biology and taxonomic classification.</title>
        <authorList>
            <person name="Goeker M."/>
        </authorList>
    </citation>
    <scope>NUCLEOTIDE SEQUENCE</scope>
    <source>
        <strain evidence="1">SJCon</strain>
    </source>
</reference>
<gene>
    <name evidence="1" type="ORF">ABIC98_003918</name>
</gene>
<proteinExistence type="predicted"/>
<keyword evidence="2" id="KW-1185">Reference proteome</keyword>
<sequence>MAETNFTAAEVGWFFNATTLGTAVSVALSSRMGDIYGSRKVLIAVSIVALLGSLVVGLMSDFWPLVIGRFLIGFSAGLPLSWGIVRPRADATQTQRISVWLGTVCSLFTPIALVLAGLSATVGLSWRSVTWFIFGLFAVQLFFALASRPAPIQPRSTTKTTNNLDWAGAIGLGLWVTAILLGVNAGAENGWTSPIVLAYFAAAAVLFVAWLFQQRRATSPVMSFENMDLRQTASGYLAMMVIAFLGLSFFVALPNMMQNPSWGLGLDPLTSSYPLLMVFPGTLVAGQLVKSLMPRIGPKAFLPLAAVSSLVVTLGIAFAHDSYWLFFLWSFLYGALVMTIYVSGYMLVAASTRQDNTSSVFGVLAVIQYLSVAVATAIVFIVIAPGPDGFTPESSWTGLWVGLSVLLVAVAVVMRLLAPRELTDRHAVSALGDLTDGLETGVVPPAGSVPSGAVK</sequence>
<organism evidence="1 2">
    <name type="scientific">Arthrobacter nitrophenolicus</name>
    <dbReference type="NCBI Taxonomy" id="683150"/>
    <lineage>
        <taxon>Bacteria</taxon>
        <taxon>Bacillati</taxon>
        <taxon>Actinomycetota</taxon>
        <taxon>Actinomycetes</taxon>
        <taxon>Micrococcales</taxon>
        <taxon>Micrococcaceae</taxon>
        <taxon>Arthrobacter</taxon>
    </lineage>
</organism>